<proteinExistence type="predicted"/>
<name>A0A2H4TXL1_ECOLX</name>
<sequence>MIFTIQNLAGEFFNFHRWWILEQSTGYALPAKKHINCNGNRYGCWWAASPSW</sequence>
<dbReference type="AlphaFoldDB" id="A0A2H4TXL1"/>
<organism evidence="1 2">
    <name type="scientific">Escherichia coli</name>
    <dbReference type="NCBI Taxonomy" id="562"/>
    <lineage>
        <taxon>Bacteria</taxon>
        <taxon>Pseudomonadati</taxon>
        <taxon>Pseudomonadota</taxon>
        <taxon>Gammaproteobacteria</taxon>
        <taxon>Enterobacterales</taxon>
        <taxon>Enterobacteriaceae</taxon>
        <taxon>Escherichia</taxon>
    </lineage>
</organism>
<dbReference type="Proteomes" id="UP000236551">
    <property type="component" value="Chromosome"/>
</dbReference>
<protein>
    <submittedName>
        <fullName evidence="1">Uncharacterized protein</fullName>
    </submittedName>
</protein>
<reference evidence="1 2" key="1">
    <citation type="submission" date="2017-11" db="EMBL/GenBank/DDBJ databases">
        <title>Escherichia coli CV839-15 Genome sequencing and assembly.</title>
        <authorList>
            <person name="Li Z."/>
            <person name="Song N."/>
            <person name="Li W."/>
            <person name="Philip H.R."/>
            <person name="Bu Z."/>
            <person name="Siguo L."/>
        </authorList>
    </citation>
    <scope>NUCLEOTIDE SEQUENCE [LARGE SCALE GENOMIC DNA]</scope>
    <source>
        <strain evidence="1 2">CV839-15</strain>
    </source>
</reference>
<dbReference type="EMBL" id="CP024978">
    <property type="protein sequence ID" value="ATZ34260.1"/>
    <property type="molecule type" value="Genomic_DNA"/>
</dbReference>
<evidence type="ECO:0000313" key="1">
    <source>
        <dbReference type="EMBL" id="ATZ34260.1"/>
    </source>
</evidence>
<gene>
    <name evidence="1" type="ORF">CV83915_03983</name>
</gene>
<accession>A0A2H4TXL1</accession>
<evidence type="ECO:0000313" key="2">
    <source>
        <dbReference type="Proteomes" id="UP000236551"/>
    </source>
</evidence>